<protein>
    <submittedName>
        <fullName evidence="1">Uncharacterized protein</fullName>
    </submittedName>
</protein>
<reference evidence="1 2" key="1">
    <citation type="submission" date="2021-06" db="EMBL/GenBank/DDBJ databases">
        <title>Caerostris darwini draft genome.</title>
        <authorList>
            <person name="Kono N."/>
            <person name="Arakawa K."/>
        </authorList>
    </citation>
    <scope>NUCLEOTIDE SEQUENCE [LARGE SCALE GENOMIC DNA]</scope>
</reference>
<dbReference type="AlphaFoldDB" id="A0AAV4U9C2"/>
<organism evidence="1 2">
    <name type="scientific">Caerostris darwini</name>
    <dbReference type="NCBI Taxonomy" id="1538125"/>
    <lineage>
        <taxon>Eukaryota</taxon>
        <taxon>Metazoa</taxon>
        <taxon>Ecdysozoa</taxon>
        <taxon>Arthropoda</taxon>
        <taxon>Chelicerata</taxon>
        <taxon>Arachnida</taxon>
        <taxon>Araneae</taxon>
        <taxon>Araneomorphae</taxon>
        <taxon>Entelegynae</taxon>
        <taxon>Araneoidea</taxon>
        <taxon>Araneidae</taxon>
        <taxon>Caerostris</taxon>
    </lineage>
</organism>
<dbReference type="EMBL" id="BPLQ01010899">
    <property type="protein sequence ID" value="GIY54305.1"/>
    <property type="molecule type" value="Genomic_DNA"/>
</dbReference>
<proteinExistence type="predicted"/>
<evidence type="ECO:0000313" key="1">
    <source>
        <dbReference type="EMBL" id="GIY54305.1"/>
    </source>
</evidence>
<dbReference type="Proteomes" id="UP001054837">
    <property type="component" value="Unassembled WGS sequence"/>
</dbReference>
<sequence>MVCVHPPYKSSIIFSTSCRYQESLSETTRCHVRLTARNVSVTIKGALLMRSWFPEKFRVSSSPEVLIPISGKGNRNVWHSLSSNLEMGKLLPPAI</sequence>
<name>A0AAV4U9C2_9ARAC</name>
<keyword evidence="2" id="KW-1185">Reference proteome</keyword>
<evidence type="ECO:0000313" key="2">
    <source>
        <dbReference type="Proteomes" id="UP001054837"/>
    </source>
</evidence>
<gene>
    <name evidence="1" type="ORF">CDAR_19771</name>
</gene>
<comment type="caution">
    <text evidence="1">The sequence shown here is derived from an EMBL/GenBank/DDBJ whole genome shotgun (WGS) entry which is preliminary data.</text>
</comment>
<accession>A0AAV4U9C2</accession>